<dbReference type="AlphaFoldDB" id="H3A112"/>
<dbReference type="Ensembl" id="ENSLACT00000003363.1">
    <property type="protein sequence ID" value="ENSLACP00000003333.1"/>
    <property type="gene ID" value="ENSLACG00000002981.1"/>
</dbReference>
<reference evidence="12" key="1">
    <citation type="submission" date="2011-08" db="EMBL/GenBank/DDBJ databases">
        <title>The draft genome of Latimeria chalumnae.</title>
        <authorList>
            <person name="Di Palma F."/>
            <person name="Alfoldi J."/>
            <person name="Johnson J."/>
            <person name="Berlin A."/>
            <person name="Gnerre S."/>
            <person name="Jaffe D."/>
            <person name="MacCallum I."/>
            <person name="Young S."/>
            <person name="Walker B.J."/>
            <person name="Lander E."/>
            <person name="Lindblad-Toh K."/>
        </authorList>
    </citation>
    <scope>NUCLEOTIDE SEQUENCE [LARGE SCALE GENOMIC DNA]</scope>
    <source>
        <strain evidence="12">Wild caught</strain>
    </source>
</reference>
<dbReference type="GO" id="GO:0033754">
    <property type="term" value="F:indoleamine 2,3-dioxygenase activity"/>
    <property type="evidence" value="ECO:0007669"/>
    <property type="project" value="TreeGrafter"/>
</dbReference>
<keyword evidence="5" id="KW-0223">Dioxygenase</keyword>
<feature type="compositionally biased region" description="Polar residues" evidence="10">
    <location>
        <begin position="384"/>
        <end position="393"/>
    </location>
</feature>
<evidence type="ECO:0000256" key="7">
    <source>
        <dbReference type="ARBA" id="ARBA00023004"/>
    </source>
</evidence>
<keyword evidence="12" id="KW-1185">Reference proteome</keyword>
<evidence type="ECO:0000256" key="9">
    <source>
        <dbReference type="PIRSR" id="PIRSR600898-1"/>
    </source>
</evidence>
<dbReference type="GO" id="GO:0046872">
    <property type="term" value="F:metal ion binding"/>
    <property type="evidence" value="ECO:0007669"/>
    <property type="project" value="UniProtKB-KW"/>
</dbReference>
<dbReference type="InterPro" id="IPR037217">
    <property type="entry name" value="Trp/Indoleamine_2_3_dOase-like"/>
</dbReference>
<dbReference type="GO" id="GO:0034354">
    <property type="term" value="P:'de novo' NAD+ biosynthetic process from L-tryptophan"/>
    <property type="evidence" value="ECO:0007669"/>
    <property type="project" value="TreeGrafter"/>
</dbReference>
<dbReference type="Proteomes" id="UP000008672">
    <property type="component" value="Unassembled WGS sequence"/>
</dbReference>
<evidence type="ECO:0000256" key="8">
    <source>
        <dbReference type="ARBA" id="ARBA00023079"/>
    </source>
</evidence>
<evidence type="ECO:0000313" key="11">
    <source>
        <dbReference type="Ensembl" id="ENSLACP00000003333.1"/>
    </source>
</evidence>
<evidence type="ECO:0000256" key="3">
    <source>
        <dbReference type="ARBA" id="ARBA00022723"/>
    </source>
</evidence>
<evidence type="ECO:0000256" key="2">
    <source>
        <dbReference type="ARBA" id="ARBA00022617"/>
    </source>
</evidence>
<protein>
    <submittedName>
        <fullName evidence="11">Indoleamine 2,3-dioxygenase 1</fullName>
    </submittedName>
</protein>
<dbReference type="SUPFAM" id="SSF140959">
    <property type="entry name" value="Indolic compounds 2,3-dioxygenase-like"/>
    <property type="match status" value="1"/>
</dbReference>
<dbReference type="GO" id="GO:0020037">
    <property type="term" value="F:heme binding"/>
    <property type="evidence" value="ECO:0007669"/>
    <property type="project" value="InterPro"/>
</dbReference>
<evidence type="ECO:0000256" key="6">
    <source>
        <dbReference type="ARBA" id="ARBA00023002"/>
    </source>
</evidence>
<dbReference type="GeneTree" id="ENSGT00940000164380"/>
<accession>H3A112</accession>
<keyword evidence="4" id="KW-0391">Immunity</keyword>
<feature type="binding site" description="proximal binding residue" evidence="9">
    <location>
        <position position="360"/>
    </location>
    <ligand>
        <name>heme b</name>
        <dbReference type="ChEBI" id="CHEBI:60344"/>
    </ligand>
    <ligandPart>
        <name>Fe</name>
        <dbReference type="ChEBI" id="CHEBI:18248"/>
    </ligandPart>
</feature>
<evidence type="ECO:0000313" key="12">
    <source>
        <dbReference type="Proteomes" id="UP000008672"/>
    </source>
</evidence>
<name>H3A112_LATCH</name>
<reference evidence="11" key="3">
    <citation type="submission" date="2025-09" db="UniProtKB">
        <authorList>
            <consortium name="Ensembl"/>
        </authorList>
    </citation>
    <scope>IDENTIFICATION</scope>
</reference>
<keyword evidence="8" id="KW-0823">Tryptophan catabolism</keyword>
<keyword evidence="2 9" id="KW-0349">Heme</keyword>
<evidence type="ECO:0000256" key="1">
    <source>
        <dbReference type="ARBA" id="ARBA00007119"/>
    </source>
</evidence>
<sequence length="425" mass="47639">KIHCHLFFANNLLLKEYKMSRRTPTLSLRKFHISEDYGFICLDPVAELPDYYQPWMKIAKNLPYLIENSLLRCEVNKMPLLTTDHLKGHRELRLAHLALSFITMGYVWQEGERDTIKVLPRSLAKPFCEISQTLGLPPIMVHADCVLANWKKKKVDGPLEIENLDTILSLPGGESSKGFFLVTLLVEIAAVPGIKAISEIINAVVQDNVDSLLCAFQTLTNSIGCMIAALKQMHEFFCQWSSFYLRLHVFLISWRDNPIMPDGLLYEGVSDGPLHYSGGSAAQSTILHCIDEVLGICHSPEACAFLHRMRDYMPPFHKAFVSEISSSPSVRQYILSSANSKLCAMYDGCVAELVKFRNYHITVVSKYITIAAANAKASQKEQDTISGTRQSAPSALEQRGTGGSSLMCFLKNIRDTTKEALMNEQ</sequence>
<evidence type="ECO:0000256" key="5">
    <source>
        <dbReference type="ARBA" id="ARBA00022964"/>
    </source>
</evidence>
<dbReference type="PANTHER" id="PTHR28657">
    <property type="entry name" value="INDOLEAMINE 2,3-DIOXYGENASE"/>
    <property type="match status" value="1"/>
</dbReference>
<dbReference type="EMBL" id="AFYH01036753">
    <property type="status" value="NOT_ANNOTATED_CDS"/>
    <property type="molecule type" value="Genomic_DNA"/>
</dbReference>
<proteinExistence type="inferred from homology"/>
<dbReference type="STRING" id="7897.ENSLACP00000003333"/>
<dbReference type="eggNOG" id="ENOG502QT99">
    <property type="taxonomic scope" value="Eukaryota"/>
</dbReference>
<dbReference type="InParanoid" id="H3A112"/>
<dbReference type="PANTHER" id="PTHR28657:SF4">
    <property type="entry name" value="INDOLEAMINE 2,3-DIOXYGENASE 2"/>
    <property type="match status" value="1"/>
</dbReference>
<dbReference type="GO" id="GO:0005737">
    <property type="term" value="C:cytoplasm"/>
    <property type="evidence" value="ECO:0007669"/>
    <property type="project" value="TreeGrafter"/>
</dbReference>
<dbReference type="Pfam" id="PF01231">
    <property type="entry name" value="IDO"/>
    <property type="match status" value="1"/>
</dbReference>
<evidence type="ECO:0000256" key="10">
    <source>
        <dbReference type="SAM" id="MobiDB-lite"/>
    </source>
</evidence>
<feature type="region of interest" description="Disordered" evidence="10">
    <location>
        <begin position="379"/>
        <end position="401"/>
    </location>
</feature>
<dbReference type="Gene3D" id="1.20.58.480">
    <property type="match status" value="1"/>
</dbReference>
<keyword evidence="6" id="KW-0560">Oxidoreductase</keyword>
<dbReference type="GO" id="GO:0002376">
    <property type="term" value="P:immune system process"/>
    <property type="evidence" value="ECO:0007669"/>
    <property type="project" value="UniProtKB-KW"/>
</dbReference>
<reference evidence="11" key="2">
    <citation type="submission" date="2025-08" db="UniProtKB">
        <authorList>
            <consortium name="Ensembl"/>
        </authorList>
    </citation>
    <scope>IDENTIFICATION</scope>
</reference>
<dbReference type="HOGENOM" id="CLU_010089_1_0_1"/>
<keyword evidence="3 9" id="KW-0479">Metal-binding</keyword>
<comment type="similarity">
    <text evidence="1">Belongs to the indoleamine 2,3-dioxygenase family.</text>
</comment>
<dbReference type="GO" id="GO:0019441">
    <property type="term" value="P:L-tryptophan catabolic process to kynurenine"/>
    <property type="evidence" value="ECO:0007669"/>
    <property type="project" value="InterPro"/>
</dbReference>
<organism evidence="11 12">
    <name type="scientific">Latimeria chalumnae</name>
    <name type="common">Coelacanth</name>
    <dbReference type="NCBI Taxonomy" id="7897"/>
    <lineage>
        <taxon>Eukaryota</taxon>
        <taxon>Metazoa</taxon>
        <taxon>Chordata</taxon>
        <taxon>Craniata</taxon>
        <taxon>Vertebrata</taxon>
        <taxon>Euteleostomi</taxon>
        <taxon>Coelacanthiformes</taxon>
        <taxon>Coelacanthidae</taxon>
        <taxon>Latimeria</taxon>
    </lineage>
</organism>
<dbReference type="GO" id="GO:0004833">
    <property type="term" value="F:L-tryptophan 2,3-dioxygenase activity"/>
    <property type="evidence" value="ECO:0007669"/>
    <property type="project" value="TreeGrafter"/>
</dbReference>
<dbReference type="InterPro" id="IPR000898">
    <property type="entry name" value="Indolamine_dOase"/>
</dbReference>
<evidence type="ECO:0000256" key="4">
    <source>
        <dbReference type="ARBA" id="ARBA00022859"/>
    </source>
</evidence>
<dbReference type="EMBL" id="AFYH01036754">
    <property type="status" value="NOT_ANNOTATED_CDS"/>
    <property type="molecule type" value="Genomic_DNA"/>
</dbReference>
<dbReference type="OMA" id="SNKIMEP"/>
<dbReference type="FunFam" id="1.20.58.480:FF:000003">
    <property type="entry name" value="Indoleamine 2,3-dioxygenase 1"/>
    <property type="match status" value="1"/>
</dbReference>
<gene>
    <name evidence="11" type="primary">IDO1</name>
</gene>
<keyword evidence="7 9" id="KW-0408">Iron</keyword>
<dbReference type="FunCoup" id="H3A112">
    <property type="interactions" value="183"/>
</dbReference>